<accession>A0AAE1AQI0</accession>
<evidence type="ECO:0000256" key="1">
    <source>
        <dbReference type="SAM" id="MobiDB-lite"/>
    </source>
</evidence>
<dbReference type="Proteomes" id="UP001283361">
    <property type="component" value="Unassembled WGS sequence"/>
</dbReference>
<dbReference type="PANTHER" id="PTHR37915:SF3">
    <property type="match status" value="1"/>
</dbReference>
<feature type="region of interest" description="Disordered" evidence="1">
    <location>
        <begin position="84"/>
        <end position="109"/>
    </location>
</feature>
<keyword evidence="3" id="KW-1185">Reference proteome</keyword>
<dbReference type="EMBL" id="JAWDGP010001387">
    <property type="protein sequence ID" value="KAK3792185.1"/>
    <property type="molecule type" value="Genomic_DNA"/>
</dbReference>
<proteinExistence type="predicted"/>
<comment type="caution">
    <text evidence="2">The sequence shown here is derived from an EMBL/GenBank/DDBJ whole genome shotgun (WGS) entry which is preliminary data.</text>
</comment>
<sequence>MKPTVVPQGKLLFTESSPSGRREGWDEMGIERLKLANLLMDTLDTIAQESGIFLIKPMYSYKGREMKPGGHAGKLSRPVRAQHRIGTGNARHATPTNDGASSFVPAPTPASTYRLVRHERHFLQQQQQQQV</sequence>
<evidence type="ECO:0000313" key="2">
    <source>
        <dbReference type="EMBL" id="KAK3792185.1"/>
    </source>
</evidence>
<feature type="region of interest" description="Disordered" evidence="1">
    <location>
        <begin position="1"/>
        <end position="24"/>
    </location>
</feature>
<dbReference type="AlphaFoldDB" id="A0AAE1AQI0"/>
<evidence type="ECO:0000313" key="3">
    <source>
        <dbReference type="Proteomes" id="UP001283361"/>
    </source>
</evidence>
<reference evidence="2" key="1">
    <citation type="journal article" date="2023" name="G3 (Bethesda)">
        <title>A reference genome for the long-term kleptoplast-retaining sea slug Elysia crispata morphotype clarki.</title>
        <authorList>
            <person name="Eastman K.E."/>
            <person name="Pendleton A.L."/>
            <person name="Shaikh M.A."/>
            <person name="Suttiyut T."/>
            <person name="Ogas R."/>
            <person name="Tomko P."/>
            <person name="Gavelis G."/>
            <person name="Widhalm J.R."/>
            <person name="Wisecaver J.H."/>
        </authorList>
    </citation>
    <scope>NUCLEOTIDE SEQUENCE</scope>
    <source>
        <strain evidence="2">ECLA1</strain>
    </source>
</reference>
<gene>
    <name evidence="2" type="ORF">RRG08_026589</name>
</gene>
<organism evidence="2 3">
    <name type="scientific">Elysia crispata</name>
    <name type="common">lettuce slug</name>
    <dbReference type="NCBI Taxonomy" id="231223"/>
    <lineage>
        <taxon>Eukaryota</taxon>
        <taxon>Metazoa</taxon>
        <taxon>Spiralia</taxon>
        <taxon>Lophotrochozoa</taxon>
        <taxon>Mollusca</taxon>
        <taxon>Gastropoda</taxon>
        <taxon>Heterobranchia</taxon>
        <taxon>Euthyneura</taxon>
        <taxon>Panpulmonata</taxon>
        <taxon>Sacoglossa</taxon>
        <taxon>Placobranchoidea</taxon>
        <taxon>Plakobranchidae</taxon>
        <taxon>Elysia</taxon>
    </lineage>
</organism>
<feature type="non-terminal residue" evidence="2">
    <location>
        <position position="1"/>
    </location>
</feature>
<name>A0AAE1AQI0_9GAST</name>
<protein>
    <submittedName>
        <fullName evidence="2">Uncharacterized protein</fullName>
    </submittedName>
</protein>
<dbReference type="PANTHER" id="PTHR37915">
    <property type="match status" value="1"/>
</dbReference>